<protein>
    <submittedName>
        <fullName evidence="2">Uncharacterized protein</fullName>
    </submittedName>
</protein>
<sequence length="293" mass="31633">LERAQRLTAGIPAEFGGESSTNIRTGRRGDAVLSAAVDFPVQEAQRIMSRALQEENKIAIDMAKTYAGNKSHSFYITEKNAKGPVEYTPNVNFETNDNIVTYSQAGADINNLVIGGGQRVGMGTMSKRSFMAIDPLVEDPEFEHDAVIAEQLEEALLQSIQQQAMEGTIPPADLARIMSLVANNQKELAEAVEQVQKEAQERQAEQVDAAAPEAQPGLAMPGMGAEGRSVEAPPGQPGGGGWWVSRIVRCFIMPRKGKGQKFSNKIISGASNYSGTECSVCGYPIEWKVHNHG</sequence>
<comment type="caution">
    <text evidence="2">The sequence shown here is derived from an EMBL/GenBank/DDBJ whole genome shotgun (WGS) entry which is preliminary data.</text>
</comment>
<accession>X0SC18</accession>
<proteinExistence type="predicted"/>
<dbReference type="EMBL" id="BARS01003168">
    <property type="protein sequence ID" value="GAF78603.1"/>
    <property type="molecule type" value="Genomic_DNA"/>
</dbReference>
<dbReference type="AlphaFoldDB" id="X0SC18"/>
<evidence type="ECO:0000313" key="2">
    <source>
        <dbReference type="EMBL" id="GAF78603.1"/>
    </source>
</evidence>
<name>X0SC18_9ZZZZ</name>
<gene>
    <name evidence="2" type="ORF">S01H1_06100</name>
</gene>
<feature type="non-terminal residue" evidence="2">
    <location>
        <position position="1"/>
    </location>
</feature>
<feature type="region of interest" description="Disordered" evidence="1">
    <location>
        <begin position="197"/>
        <end position="238"/>
    </location>
</feature>
<organism evidence="2">
    <name type="scientific">marine sediment metagenome</name>
    <dbReference type="NCBI Taxonomy" id="412755"/>
    <lineage>
        <taxon>unclassified sequences</taxon>
        <taxon>metagenomes</taxon>
        <taxon>ecological metagenomes</taxon>
    </lineage>
</organism>
<reference evidence="2" key="1">
    <citation type="journal article" date="2014" name="Front. Microbiol.">
        <title>High frequency of phylogenetically diverse reductive dehalogenase-homologous genes in deep subseafloor sedimentary metagenomes.</title>
        <authorList>
            <person name="Kawai M."/>
            <person name="Futagami T."/>
            <person name="Toyoda A."/>
            <person name="Takaki Y."/>
            <person name="Nishi S."/>
            <person name="Hori S."/>
            <person name="Arai W."/>
            <person name="Tsubouchi T."/>
            <person name="Morono Y."/>
            <person name="Uchiyama I."/>
            <person name="Ito T."/>
            <person name="Fujiyama A."/>
            <person name="Inagaki F."/>
            <person name="Takami H."/>
        </authorList>
    </citation>
    <scope>NUCLEOTIDE SEQUENCE</scope>
    <source>
        <strain evidence="2">Expedition CK06-06</strain>
    </source>
</reference>
<evidence type="ECO:0000256" key="1">
    <source>
        <dbReference type="SAM" id="MobiDB-lite"/>
    </source>
</evidence>